<reference evidence="2 3" key="1">
    <citation type="submission" date="2019-03" db="EMBL/GenBank/DDBJ databases">
        <title>First draft genome of Liparis tanakae, snailfish: a comprehensive survey of snailfish specific genes.</title>
        <authorList>
            <person name="Kim W."/>
            <person name="Song I."/>
            <person name="Jeong J.-H."/>
            <person name="Kim D."/>
            <person name="Kim S."/>
            <person name="Ryu S."/>
            <person name="Song J.Y."/>
            <person name="Lee S.K."/>
        </authorList>
    </citation>
    <scope>NUCLEOTIDE SEQUENCE [LARGE SCALE GENOMIC DNA]</scope>
    <source>
        <tissue evidence="2">Muscle</tissue>
    </source>
</reference>
<organism evidence="2 3">
    <name type="scientific">Liparis tanakae</name>
    <name type="common">Tanaka's snailfish</name>
    <dbReference type="NCBI Taxonomy" id="230148"/>
    <lineage>
        <taxon>Eukaryota</taxon>
        <taxon>Metazoa</taxon>
        <taxon>Chordata</taxon>
        <taxon>Craniata</taxon>
        <taxon>Vertebrata</taxon>
        <taxon>Euteleostomi</taxon>
        <taxon>Actinopterygii</taxon>
        <taxon>Neopterygii</taxon>
        <taxon>Teleostei</taxon>
        <taxon>Neoteleostei</taxon>
        <taxon>Acanthomorphata</taxon>
        <taxon>Eupercaria</taxon>
        <taxon>Perciformes</taxon>
        <taxon>Cottioidei</taxon>
        <taxon>Cottales</taxon>
        <taxon>Liparidae</taxon>
        <taxon>Liparis</taxon>
    </lineage>
</organism>
<dbReference type="AlphaFoldDB" id="A0A4Z2HZY9"/>
<evidence type="ECO:0000313" key="2">
    <source>
        <dbReference type="EMBL" id="TNN71120.1"/>
    </source>
</evidence>
<dbReference type="Proteomes" id="UP000314294">
    <property type="component" value="Unassembled WGS sequence"/>
</dbReference>
<protein>
    <submittedName>
        <fullName evidence="2">Uncharacterized protein</fullName>
    </submittedName>
</protein>
<evidence type="ECO:0000256" key="1">
    <source>
        <dbReference type="SAM" id="MobiDB-lite"/>
    </source>
</evidence>
<evidence type="ECO:0000313" key="3">
    <source>
        <dbReference type="Proteomes" id="UP000314294"/>
    </source>
</evidence>
<sequence length="61" mass="6983">MSDYFLVHSIIRISSGHDFNSIFSPKERAERNTKGKTSRRRVDPSKPGVNMDDTALEFSPR</sequence>
<dbReference type="EMBL" id="SRLO01000154">
    <property type="protein sequence ID" value="TNN71120.1"/>
    <property type="molecule type" value="Genomic_DNA"/>
</dbReference>
<proteinExistence type="predicted"/>
<comment type="caution">
    <text evidence="2">The sequence shown here is derived from an EMBL/GenBank/DDBJ whole genome shotgun (WGS) entry which is preliminary data.</text>
</comment>
<name>A0A4Z2HZY9_9TELE</name>
<gene>
    <name evidence="2" type="ORF">EYF80_018640</name>
</gene>
<accession>A0A4Z2HZY9</accession>
<feature type="region of interest" description="Disordered" evidence="1">
    <location>
        <begin position="21"/>
        <end position="61"/>
    </location>
</feature>
<keyword evidence="3" id="KW-1185">Reference proteome</keyword>